<feature type="region of interest" description="Disordered" evidence="10">
    <location>
        <begin position="1"/>
        <end position="43"/>
    </location>
</feature>
<dbReference type="Pfam" id="PF13639">
    <property type="entry name" value="zf-RING_2"/>
    <property type="match status" value="1"/>
</dbReference>
<comment type="caution">
    <text evidence="12">The sequence shown here is derived from an EMBL/GenBank/DDBJ whole genome shotgun (WGS) entry which is preliminary data.</text>
</comment>
<organism evidence="12 13">
    <name type="scientific">Actinomortierella ambigua</name>
    <dbReference type="NCBI Taxonomy" id="1343610"/>
    <lineage>
        <taxon>Eukaryota</taxon>
        <taxon>Fungi</taxon>
        <taxon>Fungi incertae sedis</taxon>
        <taxon>Mucoromycota</taxon>
        <taxon>Mortierellomycotina</taxon>
        <taxon>Mortierellomycetes</taxon>
        <taxon>Mortierellales</taxon>
        <taxon>Mortierellaceae</taxon>
        <taxon>Actinomortierella</taxon>
    </lineage>
</organism>
<dbReference type="GO" id="GO:0061630">
    <property type="term" value="F:ubiquitin protein ligase activity"/>
    <property type="evidence" value="ECO:0007669"/>
    <property type="project" value="UniProtKB-EC"/>
</dbReference>
<dbReference type="SMART" id="SM00184">
    <property type="entry name" value="RING"/>
    <property type="match status" value="1"/>
</dbReference>
<dbReference type="AlphaFoldDB" id="A0A9P6UB56"/>
<feature type="compositionally biased region" description="Polar residues" evidence="10">
    <location>
        <begin position="74"/>
        <end position="85"/>
    </location>
</feature>
<sequence length="542" mass="58055">MAKRKRANGLGDVAQQHASGPSVAPLPPGNIGSTSSGPHGTCTAIDWSTQAIAATQTPTSPTATTIQPIAQSDRTMLSPSTSSFQPATSTSGPSSSSSLEAELAKVSICPICLSPFDERVYLSPCFHSYCAACLDAWVAVSVSCPLCKTRPDKLHHGVDTTRRLLQTIYILQPVAASSTPSWQDQLHRLAHQGQHASTPTTFTATPSSLTSSSPSSSSLSPEADLAWTATASYGAEDELMQQDLPQRSRSPTPIDTISISTFDYDTQPFFVSPRRPPPVAGDSSLSTLFQAAAASMAPASMSPQPQESIITVPSTTIITTPPPVLRPPRIDVYIHNLLPTPASNYPRAAQIHVRDLPLLRPFLERDLAVLTETYPAPSPLLLSHIENVLCSVVQAAPSSTRQRRQHQPFHARAAATNTTTAADSDSNEAQWCQVQDQIAEWITFSTSTTSTTTTNHNTLYTTTVAPPPSSVSSSFSSPLSPSSTSSSPSSRQLTREAMSNGGCTPRTPRSLAQQFVDEMRRVARRRLAVRPWDAQVLYQSTP</sequence>
<feature type="compositionally biased region" description="Low complexity" evidence="10">
    <location>
        <begin position="411"/>
        <end position="422"/>
    </location>
</feature>
<feature type="compositionally biased region" description="Low complexity" evidence="10">
    <location>
        <begin position="470"/>
        <end position="490"/>
    </location>
</feature>
<evidence type="ECO:0000256" key="6">
    <source>
        <dbReference type="ARBA" id="ARBA00022833"/>
    </source>
</evidence>
<proteinExistence type="predicted"/>
<reference evidence="12" key="1">
    <citation type="journal article" date="2020" name="Fungal Divers.">
        <title>Resolving the Mortierellaceae phylogeny through synthesis of multi-gene phylogenetics and phylogenomics.</title>
        <authorList>
            <person name="Vandepol N."/>
            <person name="Liber J."/>
            <person name="Desiro A."/>
            <person name="Na H."/>
            <person name="Kennedy M."/>
            <person name="Barry K."/>
            <person name="Grigoriev I.V."/>
            <person name="Miller A.N."/>
            <person name="O'Donnell K."/>
            <person name="Stajich J.E."/>
            <person name="Bonito G."/>
        </authorList>
    </citation>
    <scope>NUCLEOTIDE SEQUENCE</scope>
    <source>
        <strain evidence="12">BC1065</strain>
    </source>
</reference>
<dbReference type="GO" id="GO:0006513">
    <property type="term" value="P:protein monoubiquitination"/>
    <property type="evidence" value="ECO:0007669"/>
    <property type="project" value="TreeGrafter"/>
</dbReference>
<dbReference type="EC" id="2.3.2.27" evidence="2"/>
<dbReference type="PANTHER" id="PTHR46077">
    <property type="entry name" value="E3 UBIQUITIN-PROTEIN LIGASE TOPORS"/>
    <property type="match status" value="1"/>
</dbReference>
<dbReference type="InterPro" id="IPR017907">
    <property type="entry name" value="Znf_RING_CS"/>
</dbReference>
<keyword evidence="13" id="KW-1185">Reference proteome</keyword>
<evidence type="ECO:0000313" key="12">
    <source>
        <dbReference type="EMBL" id="KAG0267451.1"/>
    </source>
</evidence>
<dbReference type="Gene3D" id="3.30.40.10">
    <property type="entry name" value="Zinc/RING finger domain, C3HC4 (zinc finger)"/>
    <property type="match status" value="1"/>
</dbReference>
<comment type="catalytic activity">
    <reaction evidence="1">
        <text>S-ubiquitinyl-[E2 ubiquitin-conjugating enzyme]-L-cysteine + [acceptor protein]-L-lysine = [E2 ubiquitin-conjugating enzyme]-L-cysteine + N(6)-ubiquitinyl-[acceptor protein]-L-lysine.</text>
        <dbReference type="EC" id="2.3.2.27"/>
    </reaction>
</comment>
<feature type="region of interest" description="Disordered" evidence="10">
    <location>
        <begin position="74"/>
        <end position="96"/>
    </location>
</feature>
<evidence type="ECO:0000256" key="3">
    <source>
        <dbReference type="ARBA" id="ARBA00022679"/>
    </source>
</evidence>
<dbReference type="PANTHER" id="PTHR46077:SF1">
    <property type="entry name" value="TOP1 BINDING ARGININE_SERINE RICH PROTEIN, E3 UBIQUITIN LIGASE"/>
    <property type="match status" value="1"/>
</dbReference>
<dbReference type="InterPro" id="IPR013083">
    <property type="entry name" value="Znf_RING/FYVE/PHD"/>
</dbReference>
<dbReference type="EMBL" id="JAAAJB010000075">
    <property type="protein sequence ID" value="KAG0267451.1"/>
    <property type="molecule type" value="Genomic_DNA"/>
</dbReference>
<feature type="domain" description="RING-type" evidence="11">
    <location>
        <begin position="109"/>
        <end position="148"/>
    </location>
</feature>
<protein>
    <recommendedName>
        <fullName evidence="2">RING-type E3 ubiquitin transferase</fullName>
        <ecNumber evidence="2">2.3.2.27</ecNumber>
    </recommendedName>
</protein>
<feature type="compositionally biased region" description="Low complexity" evidence="10">
    <location>
        <begin position="451"/>
        <end position="463"/>
    </location>
</feature>
<dbReference type="PROSITE" id="PS50089">
    <property type="entry name" value="ZF_RING_2"/>
    <property type="match status" value="1"/>
</dbReference>
<dbReference type="GO" id="GO:0008270">
    <property type="term" value="F:zinc ion binding"/>
    <property type="evidence" value="ECO:0007669"/>
    <property type="project" value="UniProtKB-KW"/>
</dbReference>
<dbReference type="OrthoDB" id="21204at2759"/>
<keyword evidence="6" id="KW-0862">Zinc</keyword>
<dbReference type="SUPFAM" id="SSF57850">
    <property type="entry name" value="RING/U-box"/>
    <property type="match status" value="1"/>
</dbReference>
<feature type="compositionally biased region" description="Low complexity" evidence="10">
    <location>
        <begin position="86"/>
        <end position="96"/>
    </location>
</feature>
<keyword evidence="4" id="KW-0479">Metal-binding</keyword>
<evidence type="ECO:0000256" key="5">
    <source>
        <dbReference type="ARBA" id="ARBA00022771"/>
    </source>
</evidence>
<evidence type="ECO:0000256" key="10">
    <source>
        <dbReference type="SAM" id="MobiDB-lite"/>
    </source>
</evidence>
<evidence type="ECO:0000256" key="7">
    <source>
        <dbReference type="ARBA" id="ARBA00023015"/>
    </source>
</evidence>
<dbReference type="InterPro" id="IPR001841">
    <property type="entry name" value="Znf_RING"/>
</dbReference>
<evidence type="ECO:0000256" key="1">
    <source>
        <dbReference type="ARBA" id="ARBA00000900"/>
    </source>
</evidence>
<feature type="region of interest" description="Disordered" evidence="10">
    <location>
        <begin position="399"/>
        <end position="428"/>
    </location>
</feature>
<evidence type="ECO:0000256" key="9">
    <source>
        <dbReference type="PROSITE-ProRule" id="PRU00175"/>
    </source>
</evidence>
<feature type="region of interest" description="Disordered" evidence="10">
    <location>
        <begin position="193"/>
        <end position="221"/>
    </location>
</feature>
<evidence type="ECO:0000259" key="11">
    <source>
        <dbReference type="PROSITE" id="PS50089"/>
    </source>
</evidence>
<evidence type="ECO:0000256" key="2">
    <source>
        <dbReference type="ARBA" id="ARBA00012483"/>
    </source>
</evidence>
<name>A0A9P6UB56_9FUNG</name>
<keyword evidence="7" id="KW-0805">Transcription regulation</keyword>
<feature type="compositionally biased region" description="Low complexity" evidence="10">
    <location>
        <begin position="196"/>
        <end position="221"/>
    </location>
</feature>
<keyword evidence="5 9" id="KW-0863">Zinc-finger</keyword>
<evidence type="ECO:0000313" key="13">
    <source>
        <dbReference type="Proteomes" id="UP000807716"/>
    </source>
</evidence>
<keyword evidence="8" id="KW-0804">Transcription</keyword>
<dbReference type="Proteomes" id="UP000807716">
    <property type="component" value="Unassembled WGS sequence"/>
</dbReference>
<feature type="region of interest" description="Disordered" evidence="10">
    <location>
        <begin position="451"/>
        <end position="512"/>
    </location>
</feature>
<dbReference type="GO" id="GO:0000209">
    <property type="term" value="P:protein polyubiquitination"/>
    <property type="evidence" value="ECO:0007669"/>
    <property type="project" value="TreeGrafter"/>
</dbReference>
<dbReference type="PROSITE" id="PS00518">
    <property type="entry name" value="ZF_RING_1"/>
    <property type="match status" value="1"/>
</dbReference>
<evidence type="ECO:0000256" key="8">
    <source>
        <dbReference type="ARBA" id="ARBA00023163"/>
    </source>
</evidence>
<evidence type="ECO:0000256" key="4">
    <source>
        <dbReference type="ARBA" id="ARBA00022723"/>
    </source>
</evidence>
<keyword evidence="3" id="KW-0808">Transferase</keyword>
<gene>
    <name evidence="12" type="ORF">DFQ27_008742</name>
</gene>
<accession>A0A9P6UB56</accession>